<dbReference type="PANTHER" id="PTHR23101:SF122">
    <property type="entry name" value="RABAPTIN-5-ASSOCIATED EXCHANGE FACTOR FOR RAB5"/>
    <property type="match status" value="1"/>
</dbReference>
<evidence type="ECO:0000256" key="1">
    <source>
        <dbReference type="ARBA" id="ARBA00022723"/>
    </source>
</evidence>
<dbReference type="SMR" id="A0A7I8WIA4"/>
<feature type="compositionally biased region" description="Polar residues" evidence="5">
    <location>
        <begin position="529"/>
        <end position="542"/>
    </location>
</feature>
<dbReference type="Gene3D" id="1.10.246.120">
    <property type="match status" value="1"/>
</dbReference>
<dbReference type="GO" id="GO:0005829">
    <property type="term" value="C:cytosol"/>
    <property type="evidence" value="ECO:0007669"/>
    <property type="project" value="TreeGrafter"/>
</dbReference>
<dbReference type="GO" id="GO:0003677">
    <property type="term" value="F:DNA binding"/>
    <property type="evidence" value="ECO:0007669"/>
    <property type="project" value="InterPro"/>
</dbReference>
<keyword evidence="3" id="KW-0862">Zinc</keyword>
<protein>
    <submittedName>
        <fullName evidence="8">(pine wood nematode) hypothetical protein</fullName>
    </submittedName>
</protein>
<dbReference type="GO" id="GO:0016192">
    <property type="term" value="P:vesicle-mediated transport"/>
    <property type="evidence" value="ECO:0007669"/>
    <property type="project" value="InterPro"/>
</dbReference>
<dbReference type="OrthoDB" id="300289at2759"/>
<comment type="caution">
    <text evidence="8">The sequence shown here is derived from an EMBL/GenBank/DDBJ whole genome shotgun (WGS) entry which is preliminary data.</text>
</comment>
<accession>A0A7I8WIA4</accession>
<feature type="region of interest" description="Disordered" evidence="5">
    <location>
        <begin position="105"/>
        <end position="127"/>
    </location>
</feature>
<evidence type="ECO:0000313" key="9">
    <source>
        <dbReference type="Proteomes" id="UP000659654"/>
    </source>
</evidence>
<dbReference type="Gene3D" id="1.20.5.4770">
    <property type="match status" value="1"/>
</dbReference>
<dbReference type="SUPFAM" id="SSF109993">
    <property type="entry name" value="VPS9 domain"/>
    <property type="match status" value="1"/>
</dbReference>
<dbReference type="Proteomes" id="UP000659654">
    <property type="component" value="Unassembled WGS sequence"/>
</dbReference>
<feature type="domain" description="VPS9" evidence="7">
    <location>
        <begin position="228"/>
        <end position="380"/>
    </location>
</feature>
<keyword evidence="4" id="KW-0175">Coiled coil</keyword>
<dbReference type="PANTHER" id="PTHR23101">
    <property type="entry name" value="RAB GDP/GTP EXCHANGE FACTOR"/>
    <property type="match status" value="1"/>
</dbReference>
<name>A0A7I8WIA4_BURXY</name>
<dbReference type="Proteomes" id="UP000582659">
    <property type="component" value="Unassembled WGS sequence"/>
</dbReference>
<dbReference type="PROSITE" id="PS51036">
    <property type="entry name" value="ZF_A20"/>
    <property type="match status" value="1"/>
</dbReference>
<feature type="compositionally biased region" description="Polar residues" evidence="5">
    <location>
        <begin position="105"/>
        <end position="116"/>
    </location>
</feature>
<dbReference type="InterPro" id="IPR045046">
    <property type="entry name" value="Vps9-like"/>
</dbReference>
<evidence type="ECO:0000256" key="4">
    <source>
        <dbReference type="SAM" id="Coils"/>
    </source>
</evidence>
<dbReference type="SUPFAM" id="SSF57716">
    <property type="entry name" value="Glucocorticoid receptor-like (DNA-binding domain)"/>
    <property type="match status" value="1"/>
</dbReference>
<keyword evidence="2" id="KW-0863">Zinc-finger</keyword>
<dbReference type="GO" id="GO:0031267">
    <property type="term" value="F:small GTPase binding"/>
    <property type="evidence" value="ECO:0007669"/>
    <property type="project" value="TreeGrafter"/>
</dbReference>
<evidence type="ECO:0000313" key="8">
    <source>
        <dbReference type="EMBL" id="CAD5222020.1"/>
    </source>
</evidence>
<feature type="coiled-coil region" evidence="4">
    <location>
        <begin position="410"/>
        <end position="437"/>
    </location>
</feature>
<evidence type="ECO:0000256" key="5">
    <source>
        <dbReference type="SAM" id="MobiDB-lite"/>
    </source>
</evidence>
<dbReference type="InterPro" id="IPR002653">
    <property type="entry name" value="Znf_A20"/>
</dbReference>
<feature type="region of interest" description="Disordered" evidence="5">
    <location>
        <begin position="480"/>
        <end position="542"/>
    </location>
</feature>
<dbReference type="SMART" id="SM00167">
    <property type="entry name" value="VPS9"/>
    <property type="match status" value="1"/>
</dbReference>
<gene>
    <name evidence="8" type="ORF">BXYJ_LOCUS6988</name>
</gene>
<evidence type="ECO:0000256" key="3">
    <source>
        <dbReference type="ARBA" id="ARBA00022833"/>
    </source>
</evidence>
<sequence length="542" mass="61361">MISYGYSALYAEHSRLKKKMSTPLVEDRGCRVSITEQQLLCKNQCGFYGAPQWNNLCSQCYRAHQFEQKRAQHFNRNRSLLSQNDRRLSVDPKTSLRAIIKKSPSMFSTSSNNGSPTHERQSRSLSPESLAVEKAFRSYLMKNFQPIPAADLERNCKEIIETIKEHENDSMEDLSLLVVNFYKQLADKANRYRATNPEFTSTALLEQVETYISVKAHKFLFCTKTDEEVADLSLQERIRSLHWVPQIFETSLDFDSPTVEEHLDDAVNEIIYMNSHKAIEEKLACLVRCSNKIFDALKASTDAPAGADDFLPCLIYVVLKSNPPLIQSNLNFISRFGCPSKVARGESGEFIMVIGLPGYYFTHLSCALQFIQDMTAEKLNISNEDFEAYTTGTKKAPVARRSHVSATKSLENSLKKINVLSENQKRLSERADELVKNTFQRIDSIKSAVDGLDRELMMPPTVSLKQTVNGEIEVVQLDEKGNEIPFGEEPYPVIEKENVDESLDVTEDRVPSRSSTIVEKEEDQKQESAEPSTSSSNNIEGK</sequence>
<keyword evidence="9" id="KW-1185">Reference proteome</keyword>
<dbReference type="InterPro" id="IPR037191">
    <property type="entry name" value="VPS9_dom_sf"/>
</dbReference>
<dbReference type="AlphaFoldDB" id="A0A7I8WIA4"/>
<evidence type="ECO:0000256" key="2">
    <source>
        <dbReference type="ARBA" id="ARBA00022771"/>
    </source>
</evidence>
<dbReference type="InterPro" id="IPR003123">
    <property type="entry name" value="VPS9"/>
</dbReference>
<dbReference type="PROSITE" id="PS51205">
    <property type="entry name" value="VPS9"/>
    <property type="match status" value="1"/>
</dbReference>
<dbReference type="Pfam" id="PF02204">
    <property type="entry name" value="VPS9"/>
    <property type="match status" value="1"/>
</dbReference>
<proteinExistence type="predicted"/>
<feature type="compositionally biased region" description="Basic and acidic residues" evidence="5">
    <location>
        <begin position="518"/>
        <end position="528"/>
    </location>
</feature>
<keyword evidence="1" id="KW-0479">Metal-binding</keyword>
<dbReference type="GO" id="GO:0030139">
    <property type="term" value="C:endocytic vesicle"/>
    <property type="evidence" value="ECO:0007669"/>
    <property type="project" value="TreeGrafter"/>
</dbReference>
<dbReference type="GO" id="GO:0008270">
    <property type="term" value="F:zinc ion binding"/>
    <property type="evidence" value="ECO:0007669"/>
    <property type="project" value="UniProtKB-KW"/>
</dbReference>
<dbReference type="Gene3D" id="1.20.1050.80">
    <property type="entry name" value="VPS9 domain"/>
    <property type="match status" value="1"/>
</dbReference>
<organism evidence="8 9">
    <name type="scientific">Bursaphelenchus xylophilus</name>
    <name type="common">Pinewood nematode worm</name>
    <name type="synonym">Aphelenchoides xylophilus</name>
    <dbReference type="NCBI Taxonomy" id="6326"/>
    <lineage>
        <taxon>Eukaryota</taxon>
        <taxon>Metazoa</taxon>
        <taxon>Ecdysozoa</taxon>
        <taxon>Nematoda</taxon>
        <taxon>Chromadorea</taxon>
        <taxon>Rhabditida</taxon>
        <taxon>Tylenchina</taxon>
        <taxon>Tylenchomorpha</taxon>
        <taxon>Aphelenchoidea</taxon>
        <taxon>Aphelenchoididae</taxon>
        <taxon>Bursaphelenchus</taxon>
    </lineage>
</organism>
<dbReference type="GO" id="GO:0005085">
    <property type="term" value="F:guanyl-nucleotide exchange factor activity"/>
    <property type="evidence" value="ECO:0007669"/>
    <property type="project" value="InterPro"/>
</dbReference>
<dbReference type="EMBL" id="CAJFCV020000003">
    <property type="protein sequence ID" value="CAG9108972.1"/>
    <property type="molecule type" value="Genomic_DNA"/>
</dbReference>
<evidence type="ECO:0000259" key="7">
    <source>
        <dbReference type="PROSITE" id="PS51205"/>
    </source>
</evidence>
<dbReference type="SMART" id="SM00259">
    <property type="entry name" value="ZnF_A20"/>
    <property type="match status" value="1"/>
</dbReference>
<feature type="domain" description="A20-type" evidence="6">
    <location>
        <begin position="35"/>
        <end position="69"/>
    </location>
</feature>
<dbReference type="Pfam" id="PF01754">
    <property type="entry name" value="zf-A20"/>
    <property type="match status" value="1"/>
</dbReference>
<dbReference type="EMBL" id="CAJFDI010000003">
    <property type="protein sequence ID" value="CAD5222020.1"/>
    <property type="molecule type" value="Genomic_DNA"/>
</dbReference>
<evidence type="ECO:0000259" key="6">
    <source>
        <dbReference type="PROSITE" id="PS51036"/>
    </source>
</evidence>
<reference evidence="8" key="1">
    <citation type="submission" date="2020-09" db="EMBL/GenBank/DDBJ databases">
        <authorList>
            <person name="Kikuchi T."/>
        </authorList>
    </citation>
    <scope>NUCLEOTIDE SEQUENCE</scope>
    <source>
        <strain evidence="8">Ka4C1</strain>
    </source>
</reference>